<dbReference type="OrthoDB" id="10319050at2759"/>
<proteinExistence type="predicted"/>
<keyword evidence="2" id="KW-1185">Reference proteome</keyword>
<dbReference type="EMBL" id="KZ110615">
    <property type="protein sequence ID" value="OSX56207.1"/>
    <property type="molecule type" value="Genomic_DNA"/>
</dbReference>
<dbReference type="Proteomes" id="UP000194127">
    <property type="component" value="Unassembled WGS sequence"/>
</dbReference>
<organism evidence="1 2">
    <name type="scientific">Postia placenta MAD-698-R-SB12</name>
    <dbReference type="NCBI Taxonomy" id="670580"/>
    <lineage>
        <taxon>Eukaryota</taxon>
        <taxon>Fungi</taxon>
        <taxon>Dikarya</taxon>
        <taxon>Basidiomycota</taxon>
        <taxon>Agaricomycotina</taxon>
        <taxon>Agaricomycetes</taxon>
        <taxon>Polyporales</taxon>
        <taxon>Adustoporiaceae</taxon>
        <taxon>Rhodonia</taxon>
    </lineage>
</organism>
<evidence type="ECO:0000313" key="1">
    <source>
        <dbReference type="EMBL" id="OSX56207.1"/>
    </source>
</evidence>
<protein>
    <submittedName>
        <fullName evidence="1">Uncharacterized protein</fullName>
    </submittedName>
</protein>
<evidence type="ECO:0000313" key="2">
    <source>
        <dbReference type="Proteomes" id="UP000194127"/>
    </source>
</evidence>
<name>A0A1X6MIE1_9APHY</name>
<accession>A0A1X6MIE1</accession>
<dbReference type="GeneID" id="36325035"/>
<reference evidence="1 2" key="1">
    <citation type="submission" date="2017-04" db="EMBL/GenBank/DDBJ databases">
        <title>Genome Sequence of the Model Brown-Rot Fungus Postia placenta SB12.</title>
        <authorList>
            <consortium name="DOE Joint Genome Institute"/>
            <person name="Gaskell J."/>
            <person name="Kersten P."/>
            <person name="Larrondo L.F."/>
            <person name="Canessa P."/>
            <person name="Martinez D."/>
            <person name="Hibbett D."/>
            <person name="Schmoll M."/>
            <person name="Kubicek C.P."/>
            <person name="Martinez A.T."/>
            <person name="Yadav J."/>
            <person name="Master E."/>
            <person name="Magnuson J.K."/>
            <person name="James T."/>
            <person name="Yaver D."/>
            <person name="Berka R."/>
            <person name="Labutti K."/>
            <person name="Lipzen A."/>
            <person name="Aerts A."/>
            <person name="Barry K."/>
            <person name="Henrissat B."/>
            <person name="Blanchette R."/>
            <person name="Grigoriev I."/>
            <person name="Cullen D."/>
        </authorList>
    </citation>
    <scope>NUCLEOTIDE SEQUENCE [LARGE SCALE GENOMIC DNA]</scope>
    <source>
        <strain evidence="1 2">MAD-698-R-SB12</strain>
    </source>
</reference>
<dbReference type="RefSeq" id="XP_024333001.1">
    <property type="nucleotide sequence ID" value="XM_024480085.1"/>
</dbReference>
<dbReference type="AlphaFoldDB" id="A0A1X6MIE1"/>
<gene>
    <name evidence="1" type="ORF">POSPLADRAFT_1050866</name>
</gene>
<sequence length="220" mass="24184">MTADSASCQSPSPYVDLMLYDAWSYASRINARPPGQAWHYNEVAECAFSLSRTSVRLQAFEMGAKNSLKVKIPAHNSRCQECTSGSVDTALRISRVDSGTVLGERKTITHCTARCAVTKLESVASNNCASKIIHRHSSSMNLRALRPALCPFRTLCHCDRMIDIQIAIGSGSPVRHISRLDDYGTSSALCGQRVENRVYSREGLHSSAMSARISPYGLRR</sequence>